<name>A0AAW0JPJ8_MYOGA</name>
<evidence type="ECO:0000313" key="1">
    <source>
        <dbReference type="EMBL" id="KAK7828488.1"/>
    </source>
</evidence>
<dbReference type="AlphaFoldDB" id="A0AAW0JPJ8"/>
<evidence type="ECO:0000313" key="2">
    <source>
        <dbReference type="Proteomes" id="UP001488838"/>
    </source>
</evidence>
<comment type="caution">
    <text evidence="1">The sequence shown here is derived from an EMBL/GenBank/DDBJ whole genome shotgun (WGS) entry which is preliminary data.</text>
</comment>
<gene>
    <name evidence="1" type="ORF">U0070_008997</name>
</gene>
<organism evidence="1 2">
    <name type="scientific">Myodes glareolus</name>
    <name type="common">Bank vole</name>
    <name type="synonym">Clethrionomys glareolus</name>
    <dbReference type="NCBI Taxonomy" id="447135"/>
    <lineage>
        <taxon>Eukaryota</taxon>
        <taxon>Metazoa</taxon>
        <taxon>Chordata</taxon>
        <taxon>Craniata</taxon>
        <taxon>Vertebrata</taxon>
        <taxon>Euteleostomi</taxon>
        <taxon>Mammalia</taxon>
        <taxon>Eutheria</taxon>
        <taxon>Euarchontoglires</taxon>
        <taxon>Glires</taxon>
        <taxon>Rodentia</taxon>
        <taxon>Myomorpha</taxon>
        <taxon>Muroidea</taxon>
        <taxon>Cricetidae</taxon>
        <taxon>Arvicolinae</taxon>
        <taxon>Myodes</taxon>
    </lineage>
</organism>
<proteinExistence type="predicted"/>
<reference evidence="1 2" key="1">
    <citation type="journal article" date="2023" name="bioRxiv">
        <title>Conserved and derived expression patterns and positive selection on dental genes reveal complex evolutionary context of ever-growing rodent molars.</title>
        <authorList>
            <person name="Calamari Z.T."/>
            <person name="Song A."/>
            <person name="Cohen E."/>
            <person name="Akter M."/>
            <person name="Roy R.D."/>
            <person name="Hallikas O."/>
            <person name="Christensen M.M."/>
            <person name="Li P."/>
            <person name="Marangoni P."/>
            <person name="Jernvall J."/>
            <person name="Klein O.D."/>
        </authorList>
    </citation>
    <scope>NUCLEOTIDE SEQUENCE [LARGE SCALE GENOMIC DNA]</scope>
    <source>
        <strain evidence="1">V071</strain>
    </source>
</reference>
<sequence>PIGPRERPSPGSAAGAHSSLIAIGPARLGHGLPGWGWGERERERDGGNQQKMKYWCYVFSVLFARGLASSRATELIARQWGVAHSGMAKKYCRQGQCLQQATGKRVAWNSLFPLVSRGF</sequence>
<feature type="non-terminal residue" evidence="1">
    <location>
        <position position="1"/>
    </location>
</feature>
<keyword evidence="2" id="KW-1185">Reference proteome</keyword>
<dbReference type="Proteomes" id="UP001488838">
    <property type="component" value="Unassembled WGS sequence"/>
</dbReference>
<accession>A0AAW0JPJ8</accession>
<protein>
    <submittedName>
        <fullName evidence="1">Uncharacterized protein</fullName>
    </submittedName>
</protein>
<dbReference type="EMBL" id="JBBHLL010000026">
    <property type="protein sequence ID" value="KAK7828488.1"/>
    <property type="molecule type" value="Genomic_DNA"/>
</dbReference>